<keyword evidence="6" id="KW-0695">RNA-directed DNA polymerase</keyword>
<dbReference type="Pfam" id="PF00078">
    <property type="entry name" value="RVT_1"/>
    <property type="match status" value="1"/>
</dbReference>
<proteinExistence type="predicted"/>
<dbReference type="GO" id="GO:0003964">
    <property type="term" value="F:RNA-directed DNA polymerase activity"/>
    <property type="evidence" value="ECO:0007669"/>
    <property type="project" value="UniProtKB-KW"/>
</dbReference>
<sequence length="612" mass="70745">MLQKLFQEEELDMKRVIGVKPESSLARRLSSSCRLRNLQLEFHAPSTTKTSTTYTALWKPREPLKLVLEGEEEGFFSEETTNATNQLEQNIEETRDTLVEPLGDLDHEEAPDVELKPLPDGLKYESLGKDKTYPVIISDKLSPEEVERLLEVLRRHKKAIGYSLADLKGISPAFCTHRIPMEEDHKPVVDNQRRMSNEMRSVVKKEVIKLLNAGIIYPVPTGEWVSPVHCVPKKGGLTVVKNDKNELIPQRTVTGWRMCIDYRKLNKATKKDHFPLPFIDEMLERLAKNTHFCYLDGYSGFFQIPIHPYDQHKTTFTCPYGTFAYRRMPFGLCNAPASFQRCMMAIFSDFIEDIMEVFMDDFSVHGTSFDHCLRNLEKVLQRCTEVDLVLNWEKCHFMVRRGLVLGHIISEKGIEVDKAKIETVEKLPPPTNIKSLRSFLGHAGFYRRFIKDFSKIAKPLTYLLQKDIPFEFTEECEVAFRKIKELLISAPIIQPPDWNLPFEIMCDASDYAVGAVLGQRKNGKVHAIYYASKTLNEAQVNYATTEKELLAVVFAFEKFRSYIVNSKVIVYTDHAAIKYLLTKKDAKPRLIRWILMLQEFDVEIETRRELRM</sequence>
<dbReference type="InterPro" id="IPR043502">
    <property type="entry name" value="DNA/RNA_pol_sf"/>
</dbReference>
<evidence type="ECO:0000256" key="2">
    <source>
        <dbReference type="ARBA" id="ARBA00022695"/>
    </source>
</evidence>
<dbReference type="SUPFAM" id="SSF56672">
    <property type="entry name" value="DNA/RNA polymerases"/>
    <property type="match status" value="1"/>
</dbReference>
<protein>
    <recommendedName>
        <fullName evidence="7">Reverse transcriptase domain-containing protein</fullName>
    </recommendedName>
</protein>
<dbReference type="Gene3D" id="3.30.70.270">
    <property type="match status" value="2"/>
</dbReference>
<dbReference type="CDD" id="cd09274">
    <property type="entry name" value="RNase_HI_RT_Ty3"/>
    <property type="match status" value="1"/>
</dbReference>
<dbReference type="PANTHER" id="PTHR37984:SF5">
    <property type="entry name" value="PROTEIN NYNRIN-LIKE"/>
    <property type="match status" value="1"/>
</dbReference>
<dbReference type="FunFam" id="3.10.20.370:FF:000001">
    <property type="entry name" value="Retrovirus-related Pol polyprotein from transposon 17.6-like protein"/>
    <property type="match status" value="1"/>
</dbReference>
<dbReference type="CDD" id="cd01647">
    <property type="entry name" value="RT_LTR"/>
    <property type="match status" value="1"/>
</dbReference>
<evidence type="ECO:0000256" key="1">
    <source>
        <dbReference type="ARBA" id="ARBA00022679"/>
    </source>
</evidence>
<evidence type="ECO:0000313" key="8">
    <source>
        <dbReference type="EMBL" id="WVZ64241.1"/>
    </source>
</evidence>
<evidence type="ECO:0000313" key="9">
    <source>
        <dbReference type="Proteomes" id="UP001341281"/>
    </source>
</evidence>
<keyword evidence="9" id="KW-1185">Reference proteome</keyword>
<accession>A0AAQ3WK22</accession>
<dbReference type="PANTHER" id="PTHR37984">
    <property type="entry name" value="PROTEIN CBG26694"/>
    <property type="match status" value="1"/>
</dbReference>
<dbReference type="InterPro" id="IPR043128">
    <property type="entry name" value="Rev_trsase/Diguanyl_cyclase"/>
</dbReference>
<dbReference type="Gene3D" id="3.10.10.10">
    <property type="entry name" value="HIV Type 1 Reverse Transcriptase, subunit A, domain 1"/>
    <property type="match status" value="1"/>
</dbReference>
<dbReference type="EMBL" id="CP144747">
    <property type="protein sequence ID" value="WVZ64241.1"/>
    <property type="molecule type" value="Genomic_DNA"/>
</dbReference>
<name>A0AAQ3WK22_PASNO</name>
<reference evidence="8 9" key="1">
    <citation type="submission" date="2024-02" db="EMBL/GenBank/DDBJ databases">
        <title>High-quality chromosome-scale genome assembly of Pensacola bahiagrass (Paspalum notatum Flugge var. saurae).</title>
        <authorList>
            <person name="Vega J.M."/>
            <person name="Podio M."/>
            <person name="Orjuela J."/>
            <person name="Siena L.A."/>
            <person name="Pessino S.C."/>
            <person name="Combes M.C."/>
            <person name="Mariac C."/>
            <person name="Albertini E."/>
            <person name="Pupilli F."/>
            <person name="Ortiz J.P.A."/>
            <person name="Leblanc O."/>
        </authorList>
    </citation>
    <scope>NUCLEOTIDE SEQUENCE [LARGE SCALE GENOMIC DNA]</scope>
    <source>
        <strain evidence="8">R1</strain>
        <tissue evidence="8">Leaf</tissue>
    </source>
</reference>
<dbReference type="Pfam" id="PF17917">
    <property type="entry name" value="RT_RNaseH"/>
    <property type="match status" value="1"/>
</dbReference>
<dbReference type="AlphaFoldDB" id="A0AAQ3WK22"/>
<evidence type="ECO:0000256" key="6">
    <source>
        <dbReference type="ARBA" id="ARBA00022918"/>
    </source>
</evidence>
<keyword evidence="4" id="KW-0255">Endonuclease</keyword>
<evidence type="ECO:0000256" key="3">
    <source>
        <dbReference type="ARBA" id="ARBA00022722"/>
    </source>
</evidence>
<dbReference type="InterPro" id="IPR041373">
    <property type="entry name" value="RT_RNaseH"/>
</dbReference>
<evidence type="ECO:0000259" key="7">
    <source>
        <dbReference type="PROSITE" id="PS50878"/>
    </source>
</evidence>
<evidence type="ECO:0000256" key="5">
    <source>
        <dbReference type="ARBA" id="ARBA00022801"/>
    </source>
</evidence>
<feature type="domain" description="Reverse transcriptase" evidence="7">
    <location>
        <begin position="229"/>
        <end position="409"/>
    </location>
</feature>
<organism evidence="8 9">
    <name type="scientific">Paspalum notatum var. saurae</name>
    <dbReference type="NCBI Taxonomy" id="547442"/>
    <lineage>
        <taxon>Eukaryota</taxon>
        <taxon>Viridiplantae</taxon>
        <taxon>Streptophyta</taxon>
        <taxon>Embryophyta</taxon>
        <taxon>Tracheophyta</taxon>
        <taxon>Spermatophyta</taxon>
        <taxon>Magnoliopsida</taxon>
        <taxon>Liliopsida</taxon>
        <taxon>Poales</taxon>
        <taxon>Poaceae</taxon>
        <taxon>PACMAD clade</taxon>
        <taxon>Panicoideae</taxon>
        <taxon>Andropogonodae</taxon>
        <taxon>Paspaleae</taxon>
        <taxon>Paspalinae</taxon>
        <taxon>Paspalum</taxon>
    </lineage>
</organism>
<dbReference type="GO" id="GO:0016787">
    <property type="term" value="F:hydrolase activity"/>
    <property type="evidence" value="ECO:0007669"/>
    <property type="project" value="UniProtKB-KW"/>
</dbReference>
<dbReference type="GO" id="GO:0004519">
    <property type="term" value="F:endonuclease activity"/>
    <property type="evidence" value="ECO:0007669"/>
    <property type="project" value="UniProtKB-KW"/>
</dbReference>
<keyword evidence="3" id="KW-0540">Nuclease</keyword>
<keyword evidence="2" id="KW-0548">Nucleotidyltransferase</keyword>
<keyword evidence="1" id="KW-0808">Transferase</keyword>
<dbReference type="InterPro" id="IPR000477">
    <property type="entry name" value="RT_dom"/>
</dbReference>
<dbReference type="InterPro" id="IPR050951">
    <property type="entry name" value="Retrovirus_Pol_polyprotein"/>
</dbReference>
<dbReference type="FunFam" id="3.30.70.270:FF:000020">
    <property type="entry name" value="Transposon Tf2-6 polyprotein-like Protein"/>
    <property type="match status" value="1"/>
</dbReference>
<dbReference type="PROSITE" id="PS50878">
    <property type="entry name" value="RT_POL"/>
    <property type="match status" value="1"/>
</dbReference>
<evidence type="ECO:0000256" key="4">
    <source>
        <dbReference type="ARBA" id="ARBA00022759"/>
    </source>
</evidence>
<gene>
    <name evidence="8" type="ORF">U9M48_013793</name>
</gene>
<keyword evidence="5" id="KW-0378">Hydrolase</keyword>
<dbReference type="Proteomes" id="UP001341281">
    <property type="component" value="Chromosome 03"/>
</dbReference>